<dbReference type="Gene3D" id="1.10.940.10">
    <property type="entry name" value="NusB-like"/>
    <property type="match status" value="1"/>
</dbReference>
<dbReference type="Pfam" id="PF01029">
    <property type="entry name" value="NusB"/>
    <property type="match status" value="1"/>
</dbReference>
<comment type="function">
    <text evidence="6">Involved in transcription antitermination. Required for transcription of ribosomal RNA (rRNA) genes. Binds specifically to the boxA antiterminator sequence of the ribosomal RNA (rrn) operons.</text>
</comment>
<dbReference type="InterPro" id="IPR011605">
    <property type="entry name" value="NusB_fam"/>
</dbReference>
<dbReference type="InterPro" id="IPR035926">
    <property type="entry name" value="NusB-like_sf"/>
</dbReference>
<dbReference type="PANTHER" id="PTHR11078:SF3">
    <property type="entry name" value="ANTITERMINATION NUSB DOMAIN-CONTAINING PROTEIN"/>
    <property type="match status" value="1"/>
</dbReference>
<feature type="domain" description="NusB/RsmB/TIM44" evidence="7">
    <location>
        <begin position="5"/>
        <end position="135"/>
    </location>
</feature>
<name>A0A7C5Z7Z7_9FIRM</name>
<evidence type="ECO:0000256" key="1">
    <source>
        <dbReference type="ARBA" id="ARBA00005952"/>
    </source>
</evidence>
<dbReference type="GO" id="GO:0005829">
    <property type="term" value="C:cytosol"/>
    <property type="evidence" value="ECO:0007669"/>
    <property type="project" value="TreeGrafter"/>
</dbReference>
<evidence type="ECO:0000256" key="2">
    <source>
        <dbReference type="ARBA" id="ARBA00022814"/>
    </source>
</evidence>
<dbReference type="AlphaFoldDB" id="A0A7C5Z7Z7"/>
<dbReference type="PANTHER" id="PTHR11078">
    <property type="entry name" value="N UTILIZATION SUBSTANCE PROTEIN B-RELATED"/>
    <property type="match status" value="1"/>
</dbReference>
<gene>
    <name evidence="6 8" type="primary">nusB</name>
    <name evidence="8" type="ORF">ENL71_03760</name>
</gene>
<sequence>MHRRRKTRELCMKILYAYRFEDGSQDIIEFYKKFRELNQDEDFKDIDEEYLKKLLKGVIQNQQRIDSLIEKYSKDWPLSRLPMVELELMRMAVYELLFEEEVPVSVAIDEAVDLSNIFGIEKAPSFVNGILGRIAANEVKRGQKS</sequence>
<dbReference type="SUPFAM" id="SSF48013">
    <property type="entry name" value="NusB-like"/>
    <property type="match status" value="1"/>
</dbReference>
<dbReference type="EMBL" id="DRUZ01000044">
    <property type="protein sequence ID" value="HHS01638.1"/>
    <property type="molecule type" value="Genomic_DNA"/>
</dbReference>
<evidence type="ECO:0000256" key="5">
    <source>
        <dbReference type="ARBA" id="ARBA00023163"/>
    </source>
</evidence>
<keyword evidence="4 6" id="KW-0805">Transcription regulation</keyword>
<dbReference type="NCBIfam" id="TIGR01951">
    <property type="entry name" value="nusB"/>
    <property type="match status" value="1"/>
</dbReference>
<evidence type="ECO:0000256" key="4">
    <source>
        <dbReference type="ARBA" id="ARBA00023015"/>
    </source>
</evidence>
<keyword evidence="5 6" id="KW-0804">Transcription</keyword>
<proteinExistence type="inferred from homology"/>
<keyword evidence="3 6" id="KW-0694">RNA-binding</keyword>
<evidence type="ECO:0000256" key="3">
    <source>
        <dbReference type="ARBA" id="ARBA00022884"/>
    </source>
</evidence>
<accession>A0A7C5Z7Z7</accession>
<reference evidence="8" key="1">
    <citation type="journal article" date="2020" name="mSystems">
        <title>Genome- and Community-Level Interaction Insights into Carbon Utilization and Element Cycling Functions of Hydrothermarchaeota in Hydrothermal Sediment.</title>
        <authorList>
            <person name="Zhou Z."/>
            <person name="Liu Y."/>
            <person name="Xu W."/>
            <person name="Pan J."/>
            <person name="Luo Z.H."/>
            <person name="Li M."/>
        </authorList>
    </citation>
    <scope>NUCLEOTIDE SEQUENCE [LARGE SCALE GENOMIC DNA]</scope>
    <source>
        <strain evidence="8">SpSt-102</strain>
    </source>
</reference>
<evidence type="ECO:0000313" key="8">
    <source>
        <dbReference type="EMBL" id="HHS01638.1"/>
    </source>
</evidence>
<evidence type="ECO:0000259" key="7">
    <source>
        <dbReference type="Pfam" id="PF01029"/>
    </source>
</evidence>
<dbReference type="GO" id="GO:0006353">
    <property type="term" value="P:DNA-templated transcription termination"/>
    <property type="evidence" value="ECO:0007669"/>
    <property type="project" value="UniProtKB-UniRule"/>
</dbReference>
<protein>
    <recommendedName>
        <fullName evidence="6">Transcription antitermination protein NusB</fullName>
    </recommendedName>
    <alternativeName>
        <fullName evidence="6">Antitermination factor NusB</fullName>
    </alternativeName>
</protein>
<comment type="caution">
    <text evidence="8">The sequence shown here is derived from an EMBL/GenBank/DDBJ whole genome shotgun (WGS) entry which is preliminary data.</text>
</comment>
<dbReference type="GO" id="GO:0031564">
    <property type="term" value="P:transcription antitermination"/>
    <property type="evidence" value="ECO:0007669"/>
    <property type="project" value="UniProtKB-KW"/>
</dbReference>
<dbReference type="HAMAP" id="MF_00073">
    <property type="entry name" value="NusB"/>
    <property type="match status" value="1"/>
</dbReference>
<keyword evidence="2 6" id="KW-0889">Transcription antitermination</keyword>
<dbReference type="InterPro" id="IPR006027">
    <property type="entry name" value="NusB_RsmB_TIM44"/>
</dbReference>
<organism evidence="8">
    <name type="scientific">Caldicellulosiruptor owensensis</name>
    <dbReference type="NCBI Taxonomy" id="55205"/>
    <lineage>
        <taxon>Bacteria</taxon>
        <taxon>Bacillati</taxon>
        <taxon>Bacillota</taxon>
        <taxon>Bacillota incertae sedis</taxon>
        <taxon>Caldicellulosiruptorales</taxon>
        <taxon>Caldicellulosiruptoraceae</taxon>
        <taxon>Caldicellulosiruptor</taxon>
    </lineage>
</organism>
<dbReference type="GO" id="GO:0003723">
    <property type="term" value="F:RNA binding"/>
    <property type="evidence" value="ECO:0007669"/>
    <property type="project" value="UniProtKB-UniRule"/>
</dbReference>
<evidence type="ECO:0000256" key="6">
    <source>
        <dbReference type="HAMAP-Rule" id="MF_00073"/>
    </source>
</evidence>
<comment type="similarity">
    <text evidence="1 6">Belongs to the NusB family.</text>
</comment>